<evidence type="ECO:0000256" key="1">
    <source>
        <dbReference type="SAM" id="SignalP"/>
    </source>
</evidence>
<keyword evidence="3" id="KW-1185">Reference proteome</keyword>
<dbReference type="STRING" id="1391654.AKJ09_09711"/>
<evidence type="ECO:0008006" key="4">
    <source>
        <dbReference type="Google" id="ProtNLM"/>
    </source>
</evidence>
<proteinExistence type="predicted"/>
<dbReference type="KEGG" id="llu:AKJ09_09711"/>
<evidence type="ECO:0000313" key="3">
    <source>
        <dbReference type="Proteomes" id="UP000064967"/>
    </source>
</evidence>
<evidence type="ECO:0000313" key="2">
    <source>
        <dbReference type="EMBL" id="AKV03048.1"/>
    </source>
</evidence>
<keyword evidence="1" id="KW-0732">Signal</keyword>
<sequence length="164" mass="16945">MNIRASILACIGTALTLAACAAKTESDPPPVNFNIAFPSTSAAVLTDSVKVYVFAGTPASCSELVRLRQTQQPLPPTVTETGALSPCQLAGGQGSTFQLPINETYTMLAVGQIGSADVFAGCVVQSNYGATEALPIPLSFIDNKQKLATTQCVKLSDKCSGACQ</sequence>
<dbReference type="PROSITE" id="PS51257">
    <property type="entry name" value="PROKAR_LIPOPROTEIN"/>
    <property type="match status" value="1"/>
</dbReference>
<feature type="signal peptide" evidence="1">
    <location>
        <begin position="1"/>
        <end position="21"/>
    </location>
</feature>
<protein>
    <recommendedName>
        <fullName evidence="4">Lipoprotein</fullName>
    </recommendedName>
</protein>
<dbReference type="Proteomes" id="UP000064967">
    <property type="component" value="Chromosome"/>
</dbReference>
<accession>A0A0K1QBD5</accession>
<dbReference type="AlphaFoldDB" id="A0A0K1QBD5"/>
<feature type="chain" id="PRO_5005466919" description="Lipoprotein" evidence="1">
    <location>
        <begin position="22"/>
        <end position="164"/>
    </location>
</feature>
<name>A0A0K1QBD5_9BACT</name>
<organism evidence="2 3">
    <name type="scientific">Labilithrix luteola</name>
    <dbReference type="NCBI Taxonomy" id="1391654"/>
    <lineage>
        <taxon>Bacteria</taxon>
        <taxon>Pseudomonadati</taxon>
        <taxon>Myxococcota</taxon>
        <taxon>Polyangia</taxon>
        <taxon>Polyangiales</taxon>
        <taxon>Labilitrichaceae</taxon>
        <taxon>Labilithrix</taxon>
    </lineage>
</organism>
<gene>
    <name evidence="2" type="ORF">AKJ09_09711</name>
</gene>
<dbReference type="EMBL" id="CP012333">
    <property type="protein sequence ID" value="AKV03048.1"/>
    <property type="molecule type" value="Genomic_DNA"/>
</dbReference>
<dbReference type="RefSeq" id="WP_146653875.1">
    <property type="nucleotide sequence ID" value="NZ_CP012333.1"/>
</dbReference>
<reference evidence="2 3" key="1">
    <citation type="submission" date="2015-08" db="EMBL/GenBank/DDBJ databases">
        <authorList>
            <person name="Babu N.S."/>
            <person name="Beckwith C.J."/>
            <person name="Beseler K.G."/>
            <person name="Brison A."/>
            <person name="Carone J.V."/>
            <person name="Caskin T.P."/>
            <person name="Diamond M."/>
            <person name="Durham M.E."/>
            <person name="Foxe J.M."/>
            <person name="Go M."/>
            <person name="Henderson B.A."/>
            <person name="Jones I.B."/>
            <person name="McGettigan J.A."/>
            <person name="Micheletti S.J."/>
            <person name="Nasrallah M.E."/>
            <person name="Ortiz D."/>
            <person name="Piller C.R."/>
            <person name="Privatt S.R."/>
            <person name="Schneider S.L."/>
            <person name="Sharp S."/>
            <person name="Smith T.C."/>
            <person name="Stanton J.D."/>
            <person name="Ullery H.E."/>
            <person name="Wilson R.J."/>
            <person name="Serrano M.G."/>
            <person name="Buck G."/>
            <person name="Lee V."/>
            <person name="Wang Y."/>
            <person name="Carvalho R."/>
            <person name="Voegtly L."/>
            <person name="Shi R."/>
            <person name="Duckworth R."/>
            <person name="Johnson A."/>
            <person name="Loviza R."/>
            <person name="Walstead R."/>
            <person name="Shah Z."/>
            <person name="Kiflezghi M."/>
            <person name="Wade K."/>
            <person name="Ball S.L."/>
            <person name="Bradley K.W."/>
            <person name="Asai D.J."/>
            <person name="Bowman C.A."/>
            <person name="Russell D.A."/>
            <person name="Pope W.H."/>
            <person name="Jacobs-Sera D."/>
            <person name="Hendrix R.W."/>
            <person name="Hatfull G.F."/>
        </authorList>
    </citation>
    <scope>NUCLEOTIDE SEQUENCE [LARGE SCALE GENOMIC DNA]</scope>
    <source>
        <strain evidence="2 3">DSM 27648</strain>
    </source>
</reference>